<evidence type="ECO:0000259" key="1">
    <source>
        <dbReference type="Pfam" id="PF01243"/>
    </source>
</evidence>
<dbReference type="InterPro" id="IPR012349">
    <property type="entry name" value="Split_barrel_FMN-bd"/>
</dbReference>
<protein>
    <recommendedName>
        <fullName evidence="1">Pyridoxamine 5'-phosphate oxidase N-terminal domain-containing protein</fullName>
    </recommendedName>
</protein>
<comment type="caution">
    <text evidence="2">The sequence shown here is derived from an EMBL/GenBank/DDBJ whole genome shotgun (WGS) entry which is preliminary data.</text>
</comment>
<gene>
    <name evidence="2" type="ORF">GS4_16_01280</name>
</gene>
<reference evidence="2 3" key="1">
    <citation type="submission" date="2013-01" db="EMBL/GenBank/DDBJ databases">
        <title>Whole genome shotgun sequence of Gordonia soli NBRC 108243.</title>
        <authorList>
            <person name="Isaki-Nakamura S."/>
            <person name="Hosoyama A."/>
            <person name="Tsuchikane K."/>
            <person name="Ando Y."/>
            <person name="Baba S."/>
            <person name="Ohji S."/>
            <person name="Hamada M."/>
            <person name="Tamura T."/>
            <person name="Yamazoe A."/>
            <person name="Yamazaki S."/>
            <person name="Fujita N."/>
        </authorList>
    </citation>
    <scope>NUCLEOTIDE SEQUENCE [LARGE SCALE GENOMIC DNA]</scope>
    <source>
        <strain evidence="2 3">NBRC 108243</strain>
    </source>
</reference>
<keyword evidence="3" id="KW-1185">Reference proteome</keyword>
<dbReference type="Pfam" id="PF01243">
    <property type="entry name" value="PNPOx_N"/>
    <property type="match status" value="1"/>
</dbReference>
<dbReference type="PANTHER" id="PTHR42815:SF2">
    <property type="entry name" value="FAD-BINDING, PUTATIVE (AFU_ORTHOLOGUE AFUA_6G07600)-RELATED"/>
    <property type="match status" value="1"/>
</dbReference>
<name>M0QMF9_9ACTN</name>
<dbReference type="Proteomes" id="UP000011666">
    <property type="component" value="Unassembled WGS sequence"/>
</dbReference>
<evidence type="ECO:0000313" key="2">
    <source>
        <dbReference type="EMBL" id="GAC68597.1"/>
    </source>
</evidence>
<evidence type="ECO:0000313" key="3">
    <source>
        <dbReference type="Proteomes" id="UP000011666"/>
    </source>
</evidence>
<dbReference type="SUPFAM" id="SSF50475">
    <property type="entry name" value="FMN-binding split barrel"/>
    <property type="match status" value="1"/>
</dbReference>
<dbReference type="STRING" id="1223545.GS4_16_01280"/>
<dbReference type="PANTHER" id="PTHR42815">
    <property type="entry name" value="FAD-BINDING, PUTATIVE (AFU_ORTHOLOGUE AFUA_6G07600)-RELATED"/>
    <property type="match status" value="1"/>
</dbReference>
<dbReference type="RefSeq" id="WP_007620871.1">
    <property type="nucleotide sequence ID" value="NZ_BANX01000016.1"/>
</dbReference>
<feature type="domain" description="Pyridoxamine 5'-phosphate oxidase N-terminal" evidence="1">
    <location>
        <begin position="168"/>
        <end position="255"/>
    </location>
</feature>
<organism evidence="2 3">
    <name type="scientific">Gordonia soli NBRC 108243</name>
    <dbReference type="NCBI Taxonomy" id="1223545"/>
    <lineage>
        <taxon>Bacteria</taxon>
        <taxon>Bacillati</taxon>
        <taxon>Actinomycetota</taxon>
        <taxon>Actinomycetes</taxon>
        <taxon>Mycobacteriales</taxon>
        <taxon>Gordoniaceae</taxon>
        <taxon>Gordonia</taxon>
    </lineage>
</organism>
<dbReference type="Gene3D" id="2.30.110.10">
    <property type="entry name" value="Electron Transport, Fmn-binding Protein, Chain A"/>
    <property type="match status" value="1"/>
</dbReference>
<proteinExistence type="predicted"/>
<dbReference type="AlphaFoldDB" id="M0QMF9"/>
<dbReference type="EMBL" id="BANX01000016">
    <property type="protein sequence ID" value="GAC68597.1"/>
    <property type="molecule type" value="Genomic_DNA"/>
</dbReference>
<accession>M0QMF9</accession>
<sequence>MAIFHDGELRVQERAGEHEVAVKVGRGLVGAEIPDVAADFLEQQRLLFIGHRDPRGSVWASVLSGPAGFISVSDPRSVRIGAVPPEGDVLAGSLASGTHDLGLLAIEFASRRRMRINGRGRSTDDGVQITTDQVYSNCPKYISDRDRVEAPPGGVPGPGAVRHLDRLDPVHRELIRTSDTFFIATAHVTAGADVSHRGGNPGFVAVADDRNLSWPDYRGNSMYQTLGNLDVDPRAGLLFVDWSSGDLLQLTGTAVTDWSATRSAEIPGARRMVDFIVEHVVELPAALGGSWPLAGLARTNPPIAGWLI</sequence>
<dbReference type="InterPro" id="IPR011576">
    <property type="entry name" value="Pyridox_Oxase_N"/>
</dbReference>
<dbReference type="eggNOG" id="COG3576">
    <property type="taxonomic scope" value="Bacteria"/>
</dbReference>